<gene>
    <name evidence="18" type="ORF">PPAR1163_LOCUS14561</name>
</gene>
<proteinExistence type="inferred from homology"/>
<evidence type="ECO:0000259" key="17">
    <source>
        <dbReference type="PROSITE" id="PS51285"/>
    </source>
</evidence>
<dbReference type="InterPro" id="IPR017441">
    <property type="entry name" value="Protein_kinase_ATP_BS"/>
</dbReference>
<evidence type="ECO:0000256" key="5">
    <source>
        <dbReference type="ARBA" id="ARBA00022679"/>
    </source>
</evidence>
<evidence type="ECO:0000256" key="4">
    <source>
        <dbReference type="ARBA" id="ARBA00022535"/>
    </source>
</evidence>
<dbReference type="Gene3D" id="2.60.120.10">
    <property type="entry name" value="Jelly Rolls"/>
    <property type="match status" value="2"/>
</dbReference>
<evidence type="ECO:0000256" key="7">
    <source>
        <dbReference type="ARBA" id="ARBA00022777"/>
    </source>
</evidence>
<comment type="similarity">
    <text evidence="1">Belongs to the protein kinase superfamily. AGC Ser/Thr protein kinase family. cGMP subfamily.</text>
</comment>
<evidence type="ECO:0000256" key="14">
    <source>
        <dbReference type="PROSITE-ProRule" id="PRU10141"/>
    </source>
</evidence>
<evidence type="ECO:0000256" key="11">
    <source>
        <dbReference type="ARBA" id="ARBA00047462"/>
    </source>
</evidence>
<evidence type="ECO:0000313" key="18">
    <source>
        <dbReference type="EMBL" id="CAD9256190.1"/>
    </source>
</evidence>
<keyword evidence="8 13" id="KW-0067">ATP-binding</keyword>
<dbReference type="InterPro" id="IPR000595">
    <property type="entry name" value="cNMP-bd_dom"/>
</dbReference>
<dbReference type="SMART" id="SM00100">
    <property type="entry name" value="cNMP"/>
    <property type="match status" value="2"/>
</dbReference>
<dbReference type="Pfam" id="PF00069">
    <property type="entry name" value="Pkinase"/>
    <property type="match status" value="1"/>
</dbReference>
<feature type="domain" description="Cyclic nucleotide-binding" evidence="16">
    <location>
        <begin position="242"/>
        <end position="351"/>
    </location>
</feature>
<dbReference type="Gene3D" id="3.30.200.20">
    <property type="entry name" value="Phosphorylase Kinase, domain 1"/>
    <property type="match status" value="1"/>
</dbReference>
<feature type="active site" description="Proton acceptor" evidence="12">
    <location>
        <position position="506"/>
    </location>
</feature>
<accession>A0A7S1U5U3</accession>
<keyword evidence="7" id="KW-0418">Kinase</keyword>
<keyword evidence="9" id="KW-0142">cGMP-binding</keyword>
<feature type="domain" description="AGC-kinase C-terminal" evidence="17">
    <location>
        <begin position="639"/>
        <end position="691"/>
    </location>
</feature>
<dbReference type="CDD" id="cd00038">
    <property type="entry name" value="CAP_ED"/>
    <property type="match status" value="2"/>
</dbReference>
<feature type="domain" description="Cyclic nucleotide-binding" evidence="16">
    <location>
        <begin position="108"/>
        <end position="234"/>
    </location>
</feature>
<feature type="domain" description="Protein kinase" evidence="15">
    <location>
        <begin position="383"/>
        <end position="638"/>
    </location>
</feature>
<evidence type="ECO:0000259" key="15">
    <source>
        <dbReference type="PROSITE" id="PS50011"/>
    </source>
</evidence>
<dbReference type="GO" id="GO:0009653">
    <property type="term" value="P:anatomical structure morphogenesis"/>
    <property type="evidence" value="ECO:0007669"/>
    <property type="project" value="UniProtKB-ARBA"/>
</dbReference>
<dbReference type="Gene3D" id="1.10.510.10">
    <property type="entry name" value="Transferase(Phosphotransferase) domain 1"/>
    <property type="match status" value="1"/>
</dbReference>
<evidence type="ECO:0000256" key="2">
    <source>
        <dbReference type="ARBA" id="ARBA00012428"/>
    </source>
</evidence>
<keyword evidence="5" id="KW-0808">Transferase</keyword>
<evidence type="ECO:0000256" key="10">
    <source>
        <dbReference type="ARBA" id="ARBA00047298"/>
    </source>
</evidence>
<dbReference type="FunFam" id="3.30.200.20:FF:000042">
    <property type="entry name" value="Aurora kinase A"/>
    <property type="match status" value="1"/>
</dbReference>
<dbReference type="PANTHER" id="PTHR24353:SF147">
    <property type="entry name" value="CGMP-DEPENDENT SERINE_THREONIN PROTEIN KINASE-RELATED"/>
    <property type="match status" value="1"/>
</dbReference>
<dbReference type="PROSITE" id="PS00107">
    <property type="entry name" value="PROTEIN_KINASE_ATP"/>
    <property type="match status" value="1"/>
</dbReference>
<dbReference type="InterPro" id="IPR000961">
    <property type="entry name" value="AGC-kinase_C"/>
</dbReference>
<dbReference type="InterPro" id="IPR011009">
    <property type="entry name" value="Kinase-like_dom_sf"/>
</dbReference>
<dbReference type="InterPro" id="IPR008271">
    <property type="entry name" value="Ser/Thr_kinase_AS"/>
</dbReference>
<dbReference type="SUPFAM" id="SSF51206">
    <property type="entry name" value="cAMP-binding domain-like"/>
    <property type="match status" value="2"/>
</dbReference>
<feature type="binding site" evidence="13 14">
    <location>
        <position position="412"/>
    </location>
    <ligand>
        <name>ATP</name>
        <dbReference type="ChEBI" id="CHEBI:30616"/>
    </ligand>
</feature>
<evidence type="ECO:0000256" key="13">
    <source>
        <dbReference type="PIRSR" id="PIRSR000559-2"/>
    </source>
</evidence>
<comment type="catalytic activity">
    <reaction evidence="10">
        <text>L-threonyl-[protein] + ATP = O-phospho-L-threonyl-[protein] + ADP + H(+)</text>
        <dbReference type="Rhea" id="RHEA:46608"/>
        <dbReference type="Rhea" id="RHEA-COMP:11060"/>
        <dbReference type="Rhea" id="RHEA-COMP:11605"/>
        <dbReference type="ChEBI" id="CHEBI:15378"/>
        <dbReference type="ChEBI" id="CHEBI:30013"/>
        <dbReference type="ChEBI" id="CHEBI:30616"/>
        <dbReference type="ChEBI" id="CHEBI:61977"/>
        <dbReference type="ChEBI" id="CHEBI:456216"/>
        <dbReference type="EC" id="2.7.11.12"/>
    </reaction>
</comment>
<dbReference type="PRINTS" id="PR00103">
    <property type="entry name" value="CAMPKINASE"/>
</dbReference>
<dbReference type="AlphaFoldDB" id="A0A7S1U5U3"/>
<dbReference type="PROSITE" id="PS00889">
    <property type="entry name" value="CNMP_BINDING_2"/>
    <property type="match status" value="1"/>
</dbReference>
<dbReference type="FunFam" id="1.10.510.10:FF:000005">
    <property type="entry name" value="cAMP-dependent protein kinase catalytic subunit alpha"/>
    <property type="match status" value="1"/>
</dbReference>
<dbReference type="InterPro" id="IPR002374">
    <property type="entry name" value="cGMP_dep_kinase"/>
</dbReference>
<comment type="catalytic activity">
    <reaction evidence="11">
        <text>L-seryl-[protein] + ATP = O-phospho-L-seryl-[protein] + ADP + H(+)</text>
        <dbReference type="Rhea" id="RHEA:17989"/>
        <dbReference type="Rhea" id="RHEA-COMP:9863"/>
        <dbReference type="Rhea" id="RHEA-COMP:11604"/>
        <dbReference type="ChEBI" id="CHEBI:15378"/>
        <dbReference type="ChEBI" id="CHEBI:29999"/>
        <dbReference type="ChEBI" id="CHEBI:30616"/>
        <dbReference type="ChEBI" id="CHEBI:83421"/>
        <dbReference type="ChEBI" id="CHEBI:456216"/>
        <dbReference type="EC" id="2.7.11.12"/>
    </reaction>
</comment>
<dbReference type="InterPro" id="IPR000719">
    <property type="entry name" value="Prot_kinase_dom"/>
</dbReference>
<evidence type="ECO:0000256" key="3">
    <source>
        <dbReference type="ARBA" id="ARBA00022527"/>
    </source>
</evidence>
<reference evidence="18" key="1">
    <citation type="submission" date="2021-01" db="EMBL/GenBank/DDBJ databases">
        <authorList>
            <person name="Corre E."/>
            <person name="Pelletier E."/>
            <person name="Niang G."/>
            <person name="Scheremetjew M."/>
            <person name="Finn R."/>
            <person name="Kale V."/>
            <person name="Holt S."/>
            <person name="Cochrane G."/>
            <person name="Meng A."/>
            <person name="Brown T."/>
            <person name="Cohen L."/>
        </authorList>
    </citation>
    <scope>NUCLEOTIDE SEQUENCE</scope>
    <source>
        <strain evidence="18">CCMP2877</strain>
    </source>
</reference>
<evidence type="ECO:0000256" key="12">
    <source>
        <dbReference type="PIRSR" id="PIRSR000559-1"/>
    </source>
</evidence>
<evidence type="ECO:0000256" key="6">
    <source>
        <dbReference type="ARBA" id="ARBA00022741"/>
    </source>
</evidence>
<dbReference type="GO" id="GO:0004692">
    <property type="term" value="F:cGMP-dependent protein kinase activity"/>
    <property type="evidence" value="ECO:0007669"/>
    <property type="project" value="UniProtKB-EC"/>
</dbReference>
<evidence type="ECO:0000256" key="1">
    <source>
        <dbReference type="ARBA" id="ARBA00006352"/>
    </source>
</evidence>
<dbReference type="EC" id="2.7.11.12" evidence="2"/>
<dbReference type="PROSITE" id="PS00888">
    <property type="entry name" value="CNMP_BINDING_1"/>
    <property type="match status" value="1"/>
</dbReference>
<dbReference type="PROSITE" id="PS51285">
    <property type="entry name" value="AGC_KINASE_CTER"/>
    <property type="match status" value="1"/>
</dbReference>
<keyword evidence="3" id="KW-0723">Serine/threonine-protein kinase</keyword>
<name>A0A7S1U5U3_9STRA</name>
<dbReference type="SUPFAM" id="SSF56112">
    <property type="entry name" value="Protein kinase-like (PK-like)"/>
    <property type="match status" value="1"/>
</dbReference>
<dbReference type="PROSITE" id="PS50011">
    <property type="entry name" value="PROTEIN_KINASE_DOM"/>
    <property type="match status" value="1"/>
</dbReference>
<dbReference type="GO" id="GO:0030553">
    <property type="term" value="F:cGMP binding"/>
    <property type="evidence" value="ECO:0007669"/>
    <property type="project" value="UniProtKB-KW"/>
</dbReference>
<keyword evidence="6 13" id="KW-0547">Nucleotide-binding</keyword>
<protein>
    <recommendedName>
        <fullName evidence="2">cGMP-dependent protein kinase</fullName>
        <ecNumber evidence="2">2.7.11.12</ecNumber>
    </recommendedName>
</protein>
<evidence type="ECO:0000256" key="8">
    <source>
        <dbReference type="ARBA" id="ARBA00022840"/>
    </source>
</evidence>
<dbReference type="PROSITE" id="PS50042">
    <property type="entry name" value="CNMP_BINDING_3"/>
    <property type="match status" value="2"/>
</dbReference>
<dbReference type="GO" id="GO:0005524">
    <property type="term" value="F:ATP binding"/>
    <property type="evidence" value="ECO:0007669"/>
    <property type="project" value="UniProtKB-UniRule"/>
</dbReference>
<feature type="binding site" evidence="13">
    <location>
        <begin position="389"/>
        <end position="397"/>
    </location>
    <ligand>
        <name>ATP</name>
        <dbReference type="ChEBI" id="CHEBI:30616"/>
    </ligand>
</feature>
<organism evidence="18">
    <name type="scientific">Phaeomonas parva</name>
    <dbReference type="NCBI Taxonomy" id="124430"/>
    <lineage>
        <taxon>Eukaryota</taxon>
        <taxon>Sar</taxon>
        <taxon>Stramenopiles</taxon>
        <taxon>Ochrophyta</taxon>
        <taxon>Pinguiophyceae</taxon>
        <taxon>Pinguiochrysidales</taxon>
        <taxon>Pinguiochrysidaceae</taxon>
        <taxon>Phaeomonas</taxon>
    </lineage>
</organism>
<evidence type="ECO:0000256" key="9">
    <source>
        <dbReference type="ARBA" id="ARBA00022992"/>
    </source>
</evidence>
<dbReference type="PIRSF" id="PIRSF000559">
    <property type="entry name" value="cGMP-dep_kinase"/>
    <property type="match status" value="1"/>
</dbReference>
<dbReference type="PROSITE" id="PS00108">
    <property type="entry name" value="PROTEIN_KINASE_ST"/>
    <property type="match status" value="1"/>
</dbReference>
<dbReference type="PANTHER" id="PTHR24353">
    <property type="entry name" value="CYCLIC NUCLEOTIDE-DEPENDENT PROTEIN KINASE"/>
    <property type="match status" value="1"/>
</dbReference>
<dbReference type="Pfam" id="PF00027">
    <property type="entry name" value="cNMP_binding"/>
    <property type="match status" value="2"/>
</dbReference>
<sequence>MGAAASTGNEFRKITLQEENLVDPSKPVDASDVQSLDQALEEIRLLRRLARKYFEARNPRDTIKVKGERQAVVQIESGGSMNYEDIEFTDKSEAASETILNAIKTNTLFRRCKKEEFQKIVHAFRPVVKAPGENFIEQGKAGSTFFVIEEGETEIWIKQASSPEPIKVGLVRAGGSFGELALMYNTPRAATIKASTAPGCGFCKCWEIERAAFKAIIKHFHQARMEKYVAFLRKVTIGDTSLDDCLTASELQQLAGALDLENFDDGSVIIRQGEVGDFFYIIEYGEVVVTKETDGNSEELATLGAGSFFGERALLSDDKRQATCTAKGAVRLLYLNREDFSRMLGSFSELMSGDKSAAKAAREKQSSAQQTHDHFIDMELTDLDTLRVLGCGAFGVVKMVKHKTTGETYALKCQSKAAIVENNLAEHVLNERTIMMQLDCPQILQLHNSFQDDRYIYFVLELLLGGELFTHLRNSGSFPEHWARFYAASVVSTFNVMHAKRIAYRDLKPENLVLDDKGFCKLVDFGLAKIVTSGRTWTLCGTPDYLAPEIILNEGHDLSVDYWALGVLIYEMVSGLPPFYAEDPMEVYEKILSVHYTIPPTFSKMLADIIRKLLKQQQSKRLGNTRGGTHAVVKHKWFSGFDWQGLRNRTLDCPIKPTVTSREDGQMFEEMPEQPLAPVCTDWNPDLSVSK</sequence>
<dbReference type="InterPro" id="IPR018488">
    <property type="entry name" value="cNMP-bd_CS"/>
</dbReference>
<dbReference type="InterPro" id="IPR014710">
    <property type="entry name" value="RmlC-like_jellyroll"/>
</dbReference>
<dbReference type="EMBL" id="HBGJ01022580">
    <property type="protein sequence ID" value="CAD9256190.1"/>
    <property type="molecule type" value="Transcribed_RNA"/>
</dbReference>
<dbReference type="InterPro" id="IPR018490">
    <property type="entry name" value="cNMP-bd_dom_sf"/>
</dbReference>
<keyword evidence="4" id="KW-0140">cGMP</keyword>
<dbReference type="SMART" id="SM00220">
    <property type="entry name" value="S_TKc"/>
    <property type="match status" value="1"/>
</dbReference>
<evidence type="ECO:0000259" key="16">
    <source>
        <dbReference type="PROSITE" id="PS50042"/>
    </source>
</evidence>